<comment type="similarity">
    <text evidence="1">Belongs to the membrane fusion protein (MFP) (TC 8.A.1) family.</text>
</comment>
<protein>
    <submittedName>
        <fullName evidence="6">Uncharacterized protein</fullName>
    </submittedName>
</protein>
<dbReference type="Pfam" id="PF25954">
    <property type="entry name" value="Beta-barrel_RND_2"/>
    <property type="match status" value="1"/>
</dbReference>
<evidence type="ECO:0000256" key="1">
    <source>
        <dbReference type="ARBA" id="ARBA00009477"/>
    </source>
</evidence>
<dbReference type="InterPro" id="IPR058637">
    <property type="entry name" value="YknX-like_C"/>
</dbReference>
<dbReference type="InterPro" id="IPR058625">
    <property type="entry name" value="MdtA-like_BSH"/>
</dbReference>
<reference evidence="7" key="1">
    <citation type="submission" date="2017-05" db="EMBL/GenBank/DDBJ databases">
        <authorList>
            <person name="Macchi M."/>
            <person name="Festa S."/>
            <person name="Coppotelli B.M."/>
            <person name="Morelli I.S."/>
        </authorList>
    </citation>
    <scope>NUCLEOTIDE SEQUENCE [LARGE SCALE GENOMIC DNA]</scope>
    <source>
        <strain evidence="7">I</strain>
    </source>
</reference>
<accession>A0A211ZNT5</accession>
<evidence type="ECO:0000313" key="6">
    <source>
        <dbReference type="EMBL" id="OWJ66935.1"/>
    </source>
</evidence>
<evidence type="ECO:0000256" key="2">
    <source>
        <dbReference type="SAM" id="Coils"/>
    </source>
</evidence>
<evidence type="ECO:0000259" key="4">
    <source>
        <dbReference type="Pfam" id="PF25954"/>
    </source>
</evidence>
<dbReference type="Pfam" id="PF25917">
    <property type="entry name" value="BSH_RND"/>
    <property type="match status" value="1"/>
</dbReference>
<dbReference type="Pfam" id="PF25989">
    <property type="entry name" value="YknX_C"/>
    <property type="match status" value="1"/>
</dbReference>
<dbReference type="OrthoDB" id="7265739at2"/>
<evidence type="ECO:0000313" key="7">
    <source>
        <dbReference type="Proteomes" id="UP000196655"/>
    </source>
</evidence>
<dbReference type="InterPro" id="IPR058792">
    <property type="entry name" value="Beta-barrel_RND_2"/>
</dbReference>
<dbReference type="NCBIfam" id="TIGR01730">
    <property type="entry name" value="RND_mfp"/>
    <property type="match status" value="1"/>
</dbReference>
<organism evidence="6 7">
    <name type="scientific">Inquilinus limosus</name>
    <dbReference type="NCBI Taxonomy" id="171674"/>
    <lineage>
        <taxon>Bacteria</taxon>
        <taxon>Pseudomonadati</taxon>
        <taxon>Pseudomonadota</taxon>
        <taxon>Alphaproteobacteria</taxon>
        <taxon>Rhodospirillales</taxon>
        <taxon>Rhodospirillaceae</taxon>
        <taxon>Inquilinus</taxon>
    </lineage>
</organism>
<feature type="domain" description="YknX-like C-terminal permuted SH3-like" evidence="5">
    <location>
        <begin position="325"/>
        <end position="391"/>
    </location>
</feature>
<dbReference type="STRING" id="1122125.GCA_000423185_00935"/>
<feature type="coiled-coil region" evidence="2">
    <location>
        <begin position="113"/>
        <end position="140"/>
    </location>
</feature>
<dbReference type="RefSeq" id="WP_088151201.1">
    <property type="nucleotide sequence ID" value="NZ_NHON01000017.1"/>
</dbReference>
<evidence type="ECO:0000259" key="5">
    <source>
        <dbReference type="Pfam" id="PF25989"/>
    </source>
</evidence>
<dbReference type="InterPro" id="IPR006143">
    <property type="entry name" value="RND_pump_MFP"/>
</dbReference>
<feature type="domain" description="CusB-like beta-barrel" evidence="4">
    <location>
        <begin position="250"/>
        <end position="319"/>
    </location>
</feature>
<dbReference type="Gene3D" id="2.40.30.170">
    <property type="match status" value="1"/>
</dbReference>
<comment type="caution">
    <text evidence="6">The sequence shown here is derived from an EMBL/GenBank/DDBJ whole genome shotgun (WGS) entry which is preliminary data.</text>
</comment>
<sequence>MRVIRSRRLGFLALAVVGLSVVAGGWRILASDRVGPAGDPAAPVPVTTLARAEMHEVVETLAVTGTLAAREEVLVGAEVDGLRLVSFDVDVGDHVTAGQVLARLDHAQLDTQLAQSDASIAKAEAAAQQAQASIDEAEASAIQSQASLERTQALRTNGNASAEQLLARQTEVKVAAARIASARETARSALADKALAQAQRDDVALRIARSEIKAPVAGVVSERQARIGAVVGMSSAPLFRLIRDGEVEFRAEVTETGMPRVAIGQPVELQLTGFARPVRGTVRLVDPTVDPTSRLGRVAVTLPAEPGLRPGVFAEGTIETGRRRALTVPLSAVFFSADGAYVQAVHDAVVDRRPVETGFVGDGRVEIRRGLAEGEAVVLRAGSFLRSGDRIAPAQPPVAAADKAG</sequence>
<dbReference type="Gene3D" id="2.40.420.20">
    <property type="match status" value="1"/>
</dbReference>
<dbReference type="PANTHER" id="PTHR30469:SF15">
    <property type="entry name" value="HLYD FAMILY OF SECRETION PROTEINS"/>
    <property type="match status" value="1"/>
</dbReference>
<feature type="domain" description="Multidrug resistance protein MdtA-like barrel-sandwich hybrid" evidence="3">
    <location>
        <begin position="72"/>
        <end position="232"/>
    </location>
</feature>
<dbReference type="GO" id="GO:1990281">
    <property type="term" value="C:efflux pump complex"/>
    <property type="evidence" value="ECO:0007669"/>
    <property type="project" value="TreeGrafter"/>
</dbReference>
<proteinExistence type="inferred from homology"/>
<dbReference type="SUPFAM" id="SSF111369">
    <property type="entry name" value="HlyD-like secretion proteins"/>
    <property type="match status" value="2"/>
</dbReference>
<dbReference type="Gene3D" id="1.10.287.470">
    <property type="entry name" value="Helix hairpin bin"/>
    <property type="match status" value="1"/>
</dbReference>
<keyword evidence="2" id="KW-0175">Coiled coil</keyword>
<dbReference type="Gene3D" id="2.40.50.100">
    <property type="match status" value="1"/>
</dbReference>
<gene>
    <name evidence="6" type="ORF">BWR60_11695</name>
</gene>
<name>A0A211ZNT5_9PROT</name>
<keyword evidence="7" id="KW-1185">Reference proteome</keyword>
<dbReference type="EMBL" id="NHON01000017">
    <property type="protein sequence ID" value="OWJ66935.1"/>
    <property type="molecule type" value="Genomic_DNA"/>
</dbReference>
<dbReference type="Proteomes" id="UP000196655">
    <property type="component" value="Unassembled WGS sequence"/>
</dbReference>
<dbReference type="PANTHER" id="PTHR30469">
    <property type="entry name" value="MULTIDRUG RESISTANCE PROTEIN MDTA"/>
    <property type="match status" value="1"/>
</dbReference>
<dbReference type="AlphaFoldDB" id="A0A211ZNT5"/>
<evidence type="ECO:0000259" key="3">
    <source>
        <dbReference type="Pfam" id="PF25917"/>
    </source>
</evidence>
<dbReference type="GO" id="GO:0015562">
    <property type="term" value="F:efflux transmembrane transporter activity"/>
    <property type="evidence" value="ECO:0007669"/>
    <property type="project" value="TreeGrafter"/>
</dbReference>